<dbReference type="Pfam" id="PF01490">
    <property type="entry name" value="Aa_trans"/>
    <property type="match status" value="1"/>
</dbReference>
<sequence>MNPEGEEKALGNGQTLSPTTMKPSPSWSSTSQQHMTRPNVNNYDTTINHDNKTTSQEPINSSTATLPLVVSIPSHSALSSSSTTSTPYTMSSPGQLHNHHLLNNGMISSPSRGNYHHYPHHEQQHEPFFSFGSSSSFHSASTAAIPNPYDMNPHVVVPQQSNHLTIDTQSSKHQGEHAVPLNDADHFQTFPSVSSLGRLVNGIPSPLIPIGTSSNAADMNNNTKMQVSSSLTPGSVLSLRTVNSSVFSPSQRNEELHFENANNTSISATTIKNSKSGRMLDVKASAGVSSSVTGFTVGNTKSFQQLSINNNTSNSPVVPVSSPVNVEYYHHVESKDDFSLLASKRNAPTTEFHEVELDSKAKTKNLFNESNSEDEETVISTDEDESHRPSVDTSRRSVEILLRDDMDIGKDKVKTEKSEREHLWRAYTKTNMFFCVWNLINDVISPASVSAGYTIAQAGLGAYIVSVLTFGVVTFFTLMLLYDLAHMFKVTSFPALMKKALGTVGYIIICVFIFIFNFGAVCSELIEISQVLPDLLYTIIGYESIFTSRYAILIYVTIILLPIASMKQMSSFKYASMISVSSMIIIAFLIMYECALGRRTVMYSDTAFNFVRPQYLSAMGSLSFVFVCHDISFEIIGSLKDNTKKRYMMVVFFMLCLAVTTLFLMGISSYLIFFDTNLRDANVLDLFPKKLTMAIVARILVCVSLGLSICYSAFMPRFAIITVLKTLMNYMAGMKEREQEMELKHNSSSSADVIDSRPRYIKFFTSKTGKDVLHYSVTLFVVLSAFSIAIAVSNLGVIIGLTGAISGSSMAYILPCLAYIILEKRHRQQKQVREIMIHSRWLLLKRIAAYIVLALGSLLLVSSLGSITYFEIAKAAT</sequence>
<keyword evidence="6 9" id="KW-1133">Transmembrane helix</keyword>
<dbReference type="GO" id="GO:0015179">
    <property type="term" value="F:L-amino acid transmembrane transporter activity"/>
    <property type="evidence" value="ECO:0007669"/>
    <property type="project" value="TreeGrafter"/>
</dbReference>
<evidence type="ECO:0000259" key="10">
    <source>
        <dbReference type="Pfam" id="PF01490"/>
    </source>
</evidence>
<dbReference type="VEuPathDB" id="AmoebaDB:NfTy_031450"/>
<feature type="transmembrane region" description="Helical" evidence="9">
    <location>
        <begin position="546"/>
        <end position="564"/>
    </location>
</feature>
<keyword evidence="12" id="KW-1185">Reference proteome</keyword>
<evidence type="ECO:0000313" key="12">
    <source>
        <dbReference type="Proteomes" id="UP000444721"/>
    </source>
</evidence>
<evidence type="ECO:0000256" key="9">
    <source>
        <dbReference type="SAM" id="Phobius"/>
    </source>
</evidence>
<keyword evidence="3" id="KW-0813">Transport</keyword>
<proteinExistence type="inferred from homology"/>
<evidence type="ECO:0000256" key="5">
    <source>
        <dbReference type="ARBA" id="ARBA00022970"/>
    </source>
</evidence>
<feature type="transmembrane region" description="Helical" evidence="9">
    <location>
        <begin position="615"/>
        <end position="636"/>
    </location>
</feature>
<dbReference type="EMBL" id="VFQX01000002">
    <property type="protein sequence ID" value="KAF0984825.1"/>
    <property type="molecule type" value="Genomic_DNA"/>
</dbReference>
<keyword evidence="5" id="KW-0029">Amino-acid transport</keyword>
<feature type="transmembrane region" description="Helical" evidence="9">
    <location>
        <begin position="772"/>
        <end position="792"/>
    </location>
</feature>
<feature type="region of interest" description="Disordered" evidence="8">
    <location>
        <begin position="366"/>
        <end position="394"/>
    </location>
</feature>
<comment type="similarity">
    <text evidence="2">Belongs to the amino acid/polyamine transporter 2 family.</text>
</comment>
<keyword evidence="4 9" id="KW-0812">Transmembrane</keyword>
<dbReference type="InterPro" id="IPR013057">
    <property type="entry name" value="AA_transpt_TM"/>
</dbReference>
<reference evidence="11 12" key="1">
    <citation type="journal article" date="2019" name="Sci. Rep.">
        <title>Nanopore sequencing improves the draft genome of the human pathogenic amoeba Naegleria fowleri.</title>
        <authorList>
            <person name="Liechti N."/>
            <person name="Schurch N."/>
            <person name="Bruggmann R."/>
            <person name="Wittwer M."/>
        </authorList>
    </citation>
    <scope>NUCLEOTIDE SEQUENCE [LARGE SCALE GENOMIC DNA]</scope>
    <source>
        <strain evidence="11 12">ATCC 30894</strain>
    </source>
</reference>
<dbReference type="RefSeq" id="XP_044569538.1">
    <property type="nucleotide sequence ID" value="XM_044710963.1"/>
</dbReference>
<evidence type="ECO:0000256" key="2">
    <source>
        <dbReference type="ARBA" id="ARBA00008066"/>
    </source>
</evidence>
<evidence type="ECO:0000256" key="8">
    <source>
        <dbReference type="SAM" id="MobiDB-lite"/>
    </source>
</evidence>
<dbReference type="AlphaFoldDB" id="A0A6A5CHP9"/>
<protein>
    <recommendedName>
        <fullName evidence="10">Amino acid transporter transmembrane domain-containing protein</fullName>
    </recommendedName>
</protein>
<keyword evidence="7 9" id="KW-0472">Membrane</keyword>
<dbReference type="PANTHER" id="PTHR22950:SF458">
    <property type="entry name" value="SODIUM-COUPLED NEUTRAL AMINO ACID TRANSPORTER 11-RELATED"/>
    <property type="match status" value="1"/>
</dbReference>
<gene>
    <name evidence="11" type="ORF">FDP41_000724</name>
</gene>
<feature type="transmembrane region" description="Helical" evidence="9">
    <location>
        <begin position="576"/>
        <end position="595"/>
    </location>
</feature>
<feature type="transmembrane region" description="Helical" evidence="9">
    <location>
        <begin position="460"/>
        <end position="482"/>
    </location>
</feature>
<evidence type="ECO:0000256" key="3">
    <source>
        <dbReference type="ARBA" id="ARBA00022448"/>
    </source>
</evidence>
<feature type="transmembrane region" description="Helical" evidence="9">
    <location>
        <begin position="693"/>
        <end position="714"/>
    </location>
</feature>
<dbReference type="OrthoDB" id="28208at2759"/>
<evidence type="ECO:0000256" key="1">
    <source>
        <dbReference type="ARBA" id="ARBA00004141"/>
    </source>
</evidence>
<evidence type="ECO:0000256" key="7">
    <source>
        <dbReference type="ARBA" id="ARBA00023136"/>
    </source>
</evidence>
<feature type="compositionally biased region" description="Basic and acidic residues" evidence="8">
    <location>
        <begin position="385"/>
        <end position="394"/>
    </location>
</feature>
<feature type="transmembrane region" description="Helical" evidence="9">
    <location>
        <begin position="843"/>
        <end position="870"/>
    </location>
</feature>
<feature type="compositionally biased region" description="Acidic residues" evidence="8">
    <location>
        <begin position="371"/>
        <end position="384"/>
    </location>
</feature>
<comment type="caution">
    <text evidence="11">The sequence shown here is derived from an EMBL/GenBank/DDBJ whole genome shotgun (WGS) entry which is preliminary data.</text>
</comment>
<feature type="transmembrane region" description="Helical" evidence="9">
    <location>
        <begin position="503"/>
        <end position="526"/>
    </location>
</feature>
<organism evidence="11 12">
    <name type="scientific">Naegleria fowleri</name>
    <name type="common">Brain eating amoeba</name>
    <dbReference type="NCBI Taxonomy" id="5763"/>
    <lineage>
        <taxon>Eukaryota</taxon>
        <taxon>Discoba</taxon>
        <taxon>Heterolobosea</taxon>
        <taxon>Tetramitia</taxon>
        <taxon>Eutetramitia</taxon>
        <taxon>Vahlkampfiidae</taxon>
        <taxon>Naegleria</taxon>
    </lineage>
</organism>
<evidence type="ECO:0000256" key="4">
    <source>
        <dbReference type="ARBA" id="ARBA00022692"/>
    </source>
</evidence>
<dbReference type="VEuPathDB" id="AmoebaDB:FDP41_000724"/>
<name>A0A6A5CHP9_NAEFO</name>
<feature type="domain" description="Amino acid transporter transmembrane" evidence="10">
    <location>
        <begin position="430"/>
        <end position="831"/>
    </location>
</feature>
<feature type="compositionally biased region" description="Polar residues" evidence="8">
    <location>
        <begin position="12"/>
        <end position="46"/>
    </location>
</feature>
<feature type="transmembrane region" description="Helical" evidence="9">
    <location>
        <begin position="648"/>
        <end position="673"/>
    </location>
</feature>
<dbReference type="VEuPathDB" id="AmoebaDB:NF0127510"/>
<comment type="subcellular location">
    <subcellularLocation>
        <location evidence="1">Membrane</location>
        <topology evidence="1">Multi-pass membrane protein</topology>
    </subcellularLocation>
</comment>
<dbReference type="PANTHER" id="PTHR22950">
    <property type="entry name" value="AMINO ACID TRANSPORTER"/>
    <property type="match status" value="1"/>
</dbReference>
<evidence type="ECO:0000256" key="6">
    <source>
        <dbReference type="ARBA" id="ARBA00022989"/>
    </source>
</evidence>
<feature type="transmembrane region" description="Helical" evidence="9">
    <location>
        <begin position="798"/>
        <end position="822"/>
    </location>
</feature>
<dbReference type="GO" id="GO:0016020">
    <property type="term" value="C:membrane"/>
    <property type="evidence" value="ECO:0007669"/>
    <property type="project" value="UniProtKB-SubCell"/>
</dbReference>
<feature type="region of interest" description="Disordered" evidence="8">
    <location>
        <begin position="1"/>
        <end position="60"/>
    </location>
</feature>
<dbReference type="GeneID" id="68107942"/>
<dbReference type="Proteomes" id="UP000444721">
    <property type="component" value="Unassembled WGS sequence"/>
</dbReference>
<evidence type="ECO:0000313" key="11">
    <source>
        <dbReference type="EMBL" id="KAF0984825.1"/>
    </source>
</evidence>
<accession>A0A6A5CHP9</accession>